<keyword evidence="1" id="KW-0175">Coiled coil</keyword>
<comment type="caution">
    <text evidence="2">The sequence shown here is derived from an EMBL/GenBank/DDBJ whole genome shotgun (WGS) entry which is preliminary data.</text>
</comment>
<evidence type="ECO:0000256" key="1">
    <source>
        <dbReference type="SAM" id="Coils"/>
    </source>
</evidence>
<protein>
    <submittedName>
        <fullName evidence="2">Uncharacterized protein</fullName>
    </submittedName>
</protein>
<keyword evidence="3" id="KW-1185">Reference proteome</keyword>
<dbReference type="Proteomes" id="UP001521184">
    <property type="component" value="Unassembled WGS sequence"/>
</dbReference>
<evidence type="ECO:0000313" key="3">
    <source>
        <dbReference type="Proteomes" id="UP001521184"/>
    </source>
</evidence>
<feature type="coiled-coil region" evidence="1">
    <location>
        <begin position="220"/>
        <end position="247"/>
    </location>
</feature>
<sequence length="383" mass="44852">MPYMSYQDAERQKLIEQVIRNPDKSFEYTQNSAAGRRHDRIALADDAAEHSAVRGYMSDKHQSNLYSLRLQPRRTLDQSYYYMLKDTSRRDEDQVVSRWARKEYPDKESSHNILMVDQLWLWLIKSGDENKPDTIISCFPSRRGVDAKARQFDDIQASVLGRNTERIPISGSVDIISRILTLCCKTLDRHQSSESLQFLQHFESALARSEETGTELFSEFKKMTKELSSLNEKHVDYRQKRNELHSRLSDIQKDTELLEEVKDIQDEIKMIRIVTEDQLRVLKQIKEFPWAQKRRAVGYAEDCLKDTQRSLHSMQFQARSVEKEASDLLDLKQKQANLWEARLSREGAEENAKQGSTIFVFTVVTIVFDMYLVYFTDQEENPT</sequence>
<accession>A0ABR3TCT0</accession>
<dbReference type="PANTHER" id="PTHR47685">
    <property type="entry name" value="MAGNESIUM TRANSPORT PROTEIN CORA"/>
    <property type="match status" value="1"/>
</dbReference>
<evidence type="ECO:0000313" key="2">
    <source>
        <dbReference type="EMBL" id="KAL1637226.1"/>
    </source>
</evidence>
<name>A0ABR3TCT0_9PEZI</name>
<organism evidence="2 3">
    <name type="scientific">Diplodia intermedia</name>
    <dbReference type="NCBI Taxonomy" id="856260"/>
    <lineage>
        <taxon>Eukaryota</taxon>
        <taxon>Fungi</taxon>
        <taxon>Dikarya</taxon>
        <taxon>Ascomycota</taxon>
        <taxon>Pezizomycotina</taxon>
        <taxon>Dothideomycetes</taxon>
        <taxon>Dothideomycetes incertae sedis</taxon>
        <taxon>Botryosphaeriales</taxon>
        <taxon>Botryosphaeriaceae</taxon>
        <taxon>Diplodia</taxon>
    </lineage>
</organism>
<reference evidence="2 3" key="1">
    <citation type="journal article" date="2023" name="Plant Dis.">
        <title>First Report of Diplodia intermedia Causing Canker and Dieback Diseases on Apple Trees in Canada.</title>
        <authorList>
            <person name="Ellouze W."/>
            <person name="Ilyukhin E."/>
            <person name="Sulman M."/>
            <person name="Ali S."/>
        </authorList>
    </citation>
    <scope>NUCLEOTIDE SEQUENCE [LARGE SCALE GENOMIC DNA]</scope>
    <source>
        <strain evidence="2 3">M45-28</strain>
    </source>
</reference>
<gene>
    <name evidence="2" type="ORF">SLS58_009413</name>
</gene>
<dbReference type="EMBL" id="JAKEKT020000092">
    <property type="protein sequence ID" value="KAL1637226.1"/>
    <property type="molecule type" value="Genomic_DNA"/>
</dbReference>
<proteinExistence type="predicted"/>
<dbReference type="InterPro" id="IPR050829">
    <property type="entry name" value="CorA_MIT"/>
</dbReference>
<dbReference type="PANTHER" id="PTHR47685:SF1">
    <property type="entry name" value="MAGNESIUM TRANSPORT PROTEIN CORA"/>
    <property type="match status" value="1"/>
</dbReference>